<feature type="compositionally biased region" description="Basic and acidic residues" evidence="1">
    <location>
        <begin position="138"/>
        <end position="161"/>
    </location>
</feature>
<keyword evidence="3" id="KW-1185">Reference proteome</keyword>
<sequence>MSSWDQGCCARANVLVLSCEMKETDEQEDKTSPTSDPEVGINRRLQSKAANGFPPSLHQAERQSHQAVIRLPSAEELHSSLISNYTHNNRELHGGERERVFGIWKERRVITNGREAESATQQQTQVSRSPGGRHKTNRQCEDGRAEKTDGWMEEHVDRDDLGPNFLPRLPRD</sequence>
<proteinExistence type="predicted"/>
<dbReference type="EMBL" id="CADEAL010002835">
    <property type="protein sequence ID" value="CAB1442394.1"/>
    <property type="molecule type" value="Genomic_DNA"/>
</dbReference>
<dbReference type="Proteomes" id="UP001153269">
    <property type="component" value="Unassembled WGS sequence"/>
</dbReference>
<accession>A0A9N7V3Y7</accession>
<name>A0A9N7V3Y7_PLEPL</name>
<evidence type="ECO:0000313" key="2">
    <source>
        <dbReference type="EMBL" id="CAB1442394.1"/>
    </source>
</evidence>
<reference evidence="2" key="1">
    <citation type="submission" date="2020-03" db="EMBL/GenBank/DDBJ databases">
        <authorList>
            <person name="Weist P."/>
        </authorList>
    </citation>
    <scope>NUCLEOTIDE SEQUENCE</scope>
</reference>
<feature type="region of interest" description="Disordered" evidence="1">
    <location>
        <begin position="112"/>
        <end position="172"/>
    </location>
</feature>
<organism evidence="2 3">
    <name type="scientific">Pleuronectes platessa</name>
    <name type="common">European plaice</name>
    <dbReference type="NCBI Taxonomy" id="8262"/>
    <lineage>
        <taxon>Eukaryota</taxon>
        <taxon>Metazoa</taxon>
        <taxon>Chordata</taxon>
        <taxon>Craniata</taxon>
        <taxon>Vertebrata</taxon>
        <taxon>Euteleostomi</taxon>
        <taxon>Actinopterygii</taxon>
        <taxon>Neopterygii</taxon>
        <taxon>Teleostei</taxon>
        <taxon>Neoteleostei</taxon>
        <taxon>Acanthomorphata</taxon>
        <taxon>Carangaria</taxon>
        <taxon>Pleuronectiformes</taxon>
        <taxon>Pleuronectoidei</taxon>
        <taxon>Pleuronectidae</taxon>
        <taxon>Pleuronectes</taxon>
    </lineage>
</organism>
<feature type="compositionally biased region" description="Polar residues" evidence="1">
    <location>
        <begin position="118"/>
        <end position="128"/>
    </location>
</feature>
<comment type="caution">
    <text evidence="2">The sequence shown here is derived from an EMBL/GenBank/DDBJ whole genome shotgun (WGS) entry which is preliminary data.</text>
</comment>
<dbReference type="AlphaFoldDB" id="A0A9N7V3Y7"/>
<evidence type="ECO:0000256" key="1">
    <source>
        <dbReference type="SAM" id="MobiDB-lite"/>
    </source>
</evidence>
<protein>
    <submittedName>
        <fullName evidence="2">Uncharacterized protein</fullName>
    </submittedName>
</protein>
<feature type="region of interest" description="Disordered" evidence="1">
    <location>
        <begin position="22"/>
        <end position="64"/>
    </location>
</feature>
<evidence type="ECO:0000313" key="3">
    <source>
        <dbReference type="Proteomes" id="UP001153269"/>
    </source>
</evidence>
<gene>
    <name evidence="2" type="ORF">PLEPLA_LOCUS30067</name>
</gene>